<feature type="compositionally biased region" description="Low complexity" evidence="6">
    <location>
        <begin position="155"/>
        <end position="170"/>
    </location>
</feature>
<evidence type="ECO:0000313" key="8">
    <source>
        <dbReference type="EMBL" id="KAH6598869.1"/>
    </source>
</evidence>
<keyword evidence="4" id="KW-0862">Zinc</keyword>
<dbReference type="Proteomes" id="UP001648503">
    <property type="component" value="Unassembled WGS sequence"/>
</dbReference>
<evidence type="ECO:0000313" key="9">
    <source>
        <dbReference type="Proteomes" id="UP001648503"/>
    </source>
</evidence>
<reference evidence="8 9" key="1">
    <citation type="submission" date="2021-02" db="EMBL/GenBank/DDBJ databases">
        <title>Variation within the Batrachochytrium salamandrivorans European outbreak.</title>
        <authorList>
            <person name="Kelly M."/>
            <person name="Pasmans F."/>
            <person name="Shea T.P."/>
            <person name="Munoz J.F."/>
            <person name="Carranza S."/>
            <person name="Cuomo C.A."/>
            <person name="Martel A."/>
        </authorList>
    </citation>
    <scope>NUCLEOTIDE SEQUENCE [LARGE SCALE GENOMIC DNA]</scope>
    <source>
        <strain evidence="8 9">AMFP18/2</strain>
    </source>
</reference>
<keyword evidence="9" id="KW-1185">Reference proteome</keyword>
<evidence type="ECO:0000256" key="5">
    <source>
        <dbReference type="PROSITE-ProRule" id="PRU00449"/>
    </source>
</evidence>
<keyword evidence="1" id="KW-0479">Metal-binding</keyword>
<protein>
    <recommendedName>
        <fullName evidence="7">AN1-type domain-containing protein</fullName>
    </recommendedName>
</protein>
<dbReference type="Pfam" id="PF01428">
    <property type="entry name" value="zf-AN1"/>
    <property type="match status" value="1"/>
</dbReference>
<proteinExistence type="predicted"/>
<keyword evidence="3 5" id="KW-0863">Zinc-finger</keyword>
<evidence type="ECO:0000256" key="1">
    <source>
        <dbReference type="ARBA" id="ARBA00022723"/>
    </source>
</evidence>
<dbReference type="InterPro" id="IPR000058">
    <property type="entry name" value="Znf_AN1"/>
</dbReference>
<organism evidence="8 9">
    <name type="scientific">Batrachochytrium salamandrivorans</name>
    <dbReference type="NCBI Taxonomy" id="1357716"/>
    <lineage>
        <taxon>Eukaryota</taxon>
        <taxon>Fungi</taxon>
        <taxon>Fungi incertae sedis</taxon>
        <taxon>Chytridiomycota</taxon>
        <taxon>Chytridiomycota incertae sedis</taxon>
        <taxon>Chytridiomycetes</taxon>
        <taxon>Rhizophydiales</taxon>
        <taxon>Rhizophydiales incertae sedis</taxon>
        <taxon>Batrachochytrium</taxon>
    </lineage>
</organism>
<sequence length="226" mass="24013">MTNAAVVDYGLKLLPSIPIYSQLHFRARDSQDASVSSNALRSSSTTSDAATGHVCTQMHLDSRAIVCPVCDRVVPVARGNDPNLAVNAHINAGCPDPGTSTTGKAYTNTCSLQSCSKKELVPILCQTCRKSFCIRHRLEVDHQCSSLPAAPARRPAAKLAPAKPSSTPAARQNARGLEAAQMDQERRQRAQKAAQIKQDAALAASMQKSDRQGTGGNSSDNNCNIS</sequence>
<name>A0ABQ8FII8_9FUNG</name>
<evidence type="ECO:0000256" key="4">
    <source>
        <dbReference type="ARBA" id="ARBA00022833"/>
    </source>
</evidence>
<dbReference type="InterPro" id="IPR035896">
    <property type="entry name" value="AN1-like_Znf"/>
</dbReference>
<feature type="domain" description="AN1-type" evidence="7">
    <location>
        <begin position="104"/>
        <end position="152"/>
    </location>
</feature>
<dbReference type="InterPro" id="IPR057357">
    <property type="entry name" value="Znf-C2H2_ZFAND2A/B"/>
</dbReference>
<feature type="compositionally biased region" description="Polar residues" evidence="6">
    <location>
        <begin position="217"/>
        <end position="226"/>
    </location>
</feature>
<comment type="caution">
    <text evidence="8">The sequence shown here is derived from an EMBL/GenBank/DDBJ whole genome shotgun (WGS) entry which is preliminary data.</text>
</comment>
<evidence type="ECO:0000256" key="2">
    <source>
        <dbReference type="ARBA" id="ARBA00022737"/>
    </source>
</evidence>
<dbReference type="SMART" id="SM00154">
    <property type="entry name" value="ZnF_AN1"/>
    <property type="match status" value="1"/>
</dbReference>
<feature type="region of interest" description="Disordered" evidence="6">
    <location>
        <begin position="155"/>
        <end position="226"/>
    </location>
</feature>
<evidence type="ECO:0000256" key="6">
    <source>
        <dbReference type="SAM" id="MobiDB-lite"/>
    </source>
</evidence>
<feature type="compositionally biased region" description="Low complexity" evidence="6">
    <location>
        <begin position="191"/>
        <end position="204"/>
    </location>
</feature>
<evidence type="ECO:0000259" key="7">
    <source>
        <dbReference type="PROSITE" id="PS51039"/>
    </source>
</evidence>
<gene>
    <name evidence="8" type="ORF">BASA50_003376</name>
</gene>
<dbReference type="Pfam" id="PF25403">
    <property type="entry name" value="zf-C2H2_ZFAND2"/>
    <property type="match status" value="1"/>
</dbReference>
<keyword evidence="2" id="KW-0677">Repeat</keyword>
<dbReference type="PANTHER" id="PTHR14677:SF40">
    <property type="entry name" value="CDC48-ASSOCIATED UBIQUITIN-LIKE_ZINC FINGER PROTEIN 1"/>
    <property type="match status" value="1"/>
</dbReference>
<accession>A0ABQ8FII8</accession>
<dbReference type="SUPFAM" id="SSF118310">
    <property type="entry name" value="AN1-like Zinc finger"/>
    <property type="match status" value="1"/>
</dbReference>
<dbReference type="PROSITE" id="PS51039">
    <property type="entry name" value="ZF_AN1"/>
    <property type="match status" value="1"/>
</dbReference>
<dbReference type="Gene3D" id="4.10.1110.10">
    <property type="entry name" value="AN1-like Zinc finger"/>
    <property type="match status" value="1"/>
</dbReference>
<evidence type="ECO:0000256" key="3">
    <source>
        <dbReference type="ARBA" id="ARBA00022771"/>
    </source>
</evidence>
<dbReference type="PANTHER" id="PTHR14677">
    <property type="entry name" value="ARSENITE INDUCUBLE RNA ASSOCIATED PROTEIN AIP-1-RELATED"/>
    <property type="match status" value="1"/>
</dbReference>
<dbReference type="EMBL" id="JAFCIX010000093">
    <property type="protein sequence ID" value="KAH6598869.1"/>
    <property type="molecule type" value="Genomic_DNA"/>
</dbReference>